<reference evidence="6 7" key="1">
    <citation type="submission" date="2015-04" db="EMBL/GenBank/DDBJ databases">
        <title>Draft Genome Sequence of the Novel Agar-Digesting Marine Bacterium Q1.</title>
        <authorList>
            <person name="Li Y."/>
            <person name="Li D."/>
            <person name="Chen G."/>
            <person name="Du Z."/>
        </authorList>
    </citation>
    <scope>NUCLEOTIDE SEQUENCE [LARGE SCALE GENOMIC DNA]</scope>
    <source>
        <strain evidence="6 7">Q1</strain>
    </source>
</reference>
<evidence type="ECO:0000256" key="3">
    <source>
        <dbReference type="RuleBase" id="RU003887"/>
    </source>
</evidence>
<dbReference type="InterPro" id="IPR018496">
    <property type="entry name" value="PsdUridine_synth_RsuA/RluB_CS"/>
</dbReference>
<accession>A0A0J8JL54</accession>
<organism evidence="6 7">
    <name type="scientific">Catenovulum maritimum</name>
    <dbReference type="NCBI Taxonomy" id="1513271"/>
    <lineage>
        <taxon>Bacteria</taxon>
        <taxon>Pseudomonadati</taxon>
        <taxon>Pseudomonadota</taxon>
        <taxon>Gammaproteobacteria</taxon>
        <taxon>Alteromonadales</taxon>
        <taxon>Alteromonadaceae</taxon>
        <taxon>Catenovulum</taxon>
    </lineage>
</organism>
<keyword evidence="7" id="KW-1185">Reference proteome</keyword>
<dbReference type="GO" id="GO:0006364">
    <property type="term" value="P:rRNA processing"/>
    <property type="evidence" value="ECO:0007669"/>
    <property type="project" value="UniProtKB-ARBA"/>
</dbReference>
<dbReference type="PANTHER" id="PTHR47683">
    <property type="entry name" value="PSEUDOURIDINE SYNTHASE FAMILY PROTEIN-RELATED"/>
    <property type="match status" value="1"/>
</dbReference>
<feature type="compositionally biased region" description="Basic residues" evidence="4">
    <location>
        <begin position="7"/>
        <end position="21"/>
    </location>
</feature>
<dbReference type="OrthoDB" id="9807213at2"/>
<dbReference type="PROSITE" id="PS01149">
    <property type="entry name" value="PSI_RSU"/>
    <property type="match status" value="1"/>
</dbReference>
<dbReference type="Gene3D" id="3.30.70.580">
    <property type="entry name" value="Pseudouridine synthase I, catalytic domain, N-terminal subdomain"/>
    <property type="match status" value="1"/>
</dbReference>
<dbReference type="InterPro" id="IPR050343">
    <property type="entry name" value="RsuA_PseudoU_synthase"/>
</dbReference>
<dbReference type="RefSeq" id="WP_048692050.1">
    <property type="nucleotide sequence ID" value="NZ_KQ130489.1"/>
</dbReference>
<feature type="region of interest" description="Disordered" evidence="4">
    <location>
        <begin position="1"/>
        <end position="44"/>
    </location>
</feature>
<name>A0A0J8JL54_9ALTE</name>
<dbReference type="GO" id="GO:0001522">
    <property type="term" value="P:pseudouridine synthesis"/>
    <property type="evidence" value="ECO:0007669"/>
    <property type="project" value="InterPro"/>
</dbReference>
<comment type="caution">
    <text evidence="6">The sequence shown here is derived from an EMBL/GenBank/DDBJ whole genome shotgun (WGS) entry which is preliminary data.</text>
</comment>
<protein>
    <recommendedName>
        <fullName evidence="3">Pseudouridine synthase</fullName>
        <ecNumber evidence="3">5.4.99.-</ecNumber>
    </recommendedName>
</protein>
<evidence type="ECO:0000313" key="6">
    <source>
        <dbReference type="EMBL" id="KMT65286.1"/>
    </source>
</evidence>
<evidence type="ECO:0000256" key="1">
    <source>
        <dbReference type="ARBA" id="ARBA00008348"/>
    </source>
</evidence>
<dbReference type="Pfam" id="PF00849">
    <property type="entry name" value="PseudoU_synth_2"/>
    <property type="match status" value="1"/>
</dbReference>
<comment type="similarity">
    <text evidence="1 3">Belongs to the pseudouridine synthase RsuA family.</text>
</comment>
<dbReference type="EMBL" id="LAZL01000012">
    <property type="protein sequence ID" value="KMT65286.1"/>
    <property type="molecule type" value="Genomic_DNA"/>
</dbReference>
<proteinExistence type="inferred from homology"/>
<dbReference type="InterPro" id="IPR020094">
    <property type="entry name" value="TruA/RsuA/RluB/E/F_N"/>
</dbReference>
<evidence type="ECO:0000256" key="4">
    <source>
        <dbReference type="SAM" id="MobiDB-lite"/>
    </source>
</evidence>
<dbReference type="GO" id="GO:0009982">
    <property type="term" value="F:pseudouridine synthase activity"/>
    <property type="evidence" value="ECO:0007669"/>
    <property type="project" value="InterPro"/>
</dbReference>
<dbReference type="Gene3D" id="3.30.70.1560">
    <property type="entry name" value="Alpha-L RNA-binding motif"/>
    <property type="match status" value="1"/>
</dbReference>
<dbReference type="GO" id="GO:0003723">
    <property type="term" value="F:RNA binding"/>
    <property type="evidence" value="ECO:0007669"/>
    <property type="project" value="InterPro"/>
</dbReference>
<dbReference type="Proteomes" id="UP000037600">
    <property type="component" value="Unassembled WGS sequence"/>
</dbReference>
<evidence type="ECO:0000313" key="7">
    <source>
        <dbReference type="Proteomes" id="UP000037600"/>
    </source>
</evidence>
<evidence type="ECO:0000256" key="2">
    <source>
        <dbReference type="ARBA" id="ARBA00023235"/>
    </source>
</evidence>
<dbReference type="STRING" id="1513271.XM47_09635"/>
<dbReference type="InterPro" id="IPR020103">
    <property type="entry name" value="PsdUridine_synth_cat_dom_sf"/>
</dbReference>
<dbReference type="NCBIfam" id="TIGR00093">
    <property type="entry name" value="pseudouridine synthase"/>
    <property type="match status" value="1"/>
</dbReference>
<evidence type="ECO:0000259" key="5">
    <source>
        <dbReference type="Pfam" id="PF00849"/>
    </source>
</evidence>
<dbReference type="InterPro" id="IPR000748">
    <property type="entry name" value="PsdUridine_synth_RsuA/RluB/E/F"/>
</dbReference>
<keyword evidence="2 3" id="KW-0413">Isomerase</keyword>
<dbReference type="AlphaFoldDB" id="A0A0J8JL54"/>
<dbReference type="PANTHER" id="PTHR47683:SF2">
    <property type="entry name" value="RNA-BINDING S4 DOMAIN-CONTAINING PROTEIN"/>
    <property type="match status" value="1"/>
</dbReference>
<dbReference type="InterPro" id="IPR042092">
    <property type="entry name" value="PsdUridine_s_RsuA/RluB/E/F_cat"/>
</dbReference>
<dbReference type="SUPFAM" id="SSF55120">
    <property type="entry name" value="Pseudouridine synthase"/>
    <property type="match status" value="1"/>
</dbReference>
<dbReference type="GO" id="GO:0140098">
    <property type="term" value="F:catalytic activity, acting on RNA"/>
    <property type="evidence" value="ECO:0007669"/>
    <property type="project" value="UniProtKB-ARBA"/>
</dbReference>
<feature type="domain" description="Pseudouridine synthase RsuA/RluA-like" evidence="5">
    <location>
        <begin position="51"/>
        <end position="198"/>
    </location>
</feature>
<dbReference type="InterPro" id="IPR006145">
    <property type="entry name" value="PsdUridine_synth_RsuA/RluA"/>
</dbReference>
<dbReference type="PATRIC" id="fig|1513271.3.peg.1958"/>
<gene>
    <name evidence="6" type="ORF">XM47_09635</name>
</gene>
<sequence length="237" mass="27043">MPTQPNPRKKSSSFKPAKRTSKSVFGRRSSQLNKTAKTHSETKKLNEETKVILFNKPYDVLTQFTDDQNRKTLKDFVDVPNVYAAGRLDKDSEGLLVLTNDGQLQHKLANPDKKQGKTYWVQVEGEFSQDAKYELTKGVKLKDGLTKPAKVEILQPDQVESIWARVPPIRERKNIPTTWIALTIFEGKNRQVRRMTAHVGFPTLRLIRVKVSQLNLGDLKPGEYKALSNDEVEELNK</sequence>
<dbReference type="EC" id="5.4.99.-" evidence="3"/>